<accession>A0ABR0QLL3</accession>
<evidence type="ECO:0000313" key="2">
    <source>
        <dbReference type="EMBL" id="KAK5840235.1"/>
    </source>
</evidence>
<organism evidence="2 3">
    <name type="scientific">Gossypium arboreum</name>
    <name type="common">Tree cotton</name>
    <name type="synonym">Gossypium nanking</name>
    <dbReference type="NCBI Taxonomy" id="29729"/>
    <lineage>
        <taxon>Eukaryota</taxon>
        <taxon>Viridiplantae</taxon>
        <taxon>Streptophyta</taxon>
        <taxon>Embryophyta</taxon>
        <taxon>Tracheophyta</taxon>
        <taxon>Spermatophyta</taxon>
        <taxon>Magnoliopsida</taxon>
        <taxon>eudicotyledons</taxon>
        <taxon>Gunneridae</taxon>
        <taxon>Pentapetalae</taxon>
        <taxon>rosids</taxon>
        <taxon>malvids</taxon>
        <taxon>Malvales</taxon>
        <taxon>Malvaceae</taxon>
        <taxon>Malvoideae</taxon>
        <taxon>Gossypium</taxon>
    </lineage>
</organism>
<proteinExistence type="predicted"/>
<evidence type="ECO:0008006" key="4">
    <source>
        <dbReference type="Google" id="ProtNLM"/>
    </source>
</evidence>
<protein>
    <recommendedName>
        <fullName evidence="4">Gag/pol protein</fullName>
    </recommendedName>
</protein>
<gene>
    <name evidence="2" type="ORF">PVK06_009124</name>
</gene>
<keyword evidence="3" id="KW-1185">Reference proteome</keyword>
<name>A0ABR0QLL3_GOSAR</name>
<sequence>MMFKSLLKDFVGFRAVYNLGNKSLMLTQLIKELQSYELMLNDGQLVQRAKANIIITSSLKEKGMQAKKGKTKVSRQPQVKGKRTRKPKDLSKSKCFFYSKKGNLKANCKWWKEYLSIKGKGVRGDKRS</sequence>
<dbReference type="Proteomes" id="UP001358586">
    <property type="component" value="Chromosome 3"/>
</dbReference>
<evidence type="ECO:0000256" key="1">
    <source>
        <dbReference type="SAM" id="MobiDB-lite"/>
    </source>
</evidence>
<dbReference type="EMBL" id="JARKNE010000003">
    <property type="protein sequence ID" value="KAK5840235.1"/>
    <property type="molecule type" value="Genomic_DNA"/>
</dbReference>
<reference evidence="2 3" key="1">
    <citation type="submission" date="2023-03" db="EMBL/GenBank/DDBJ databases">
        <title>WGS of Gossypium arboreum.</title>
        <authorList>
            <person name="Yu D."/>
        </authorList>
    </citation>
    <scope>NUCLEOTIDE SEQUENCE [LARGE SCALE GENOMIC DNA]</scope>
    <source>
        <tissue evidence="2">Leaf</tissue>
    </source>
</reference>
<comment type="caution">
    <text evidence="2">The sequence shown here is derived from an EMBL/GenBank/DDBJ whole genome shotgun (WGS) entry which is preliminary data.</text>
</comment>
<evidence type="ECO:0000313" key="3">
    <source>
        <dbReference type="Proteomes" id="UP001358586"/>
    </source>
</evidence>
<feature type="region of interest" description="Disordered" evidence="1">
    <location>
        <begin position="64"/>
        <end position="89"/>
    </location>
</feature>